<name>A0A0D0GBF7_9SPHI</name>
<dbReference type="GO" id="GO:0009102">
    <property type="term" value="P:biotin biosynthetic process"/>
    <property type="evidence" value="ECO:0007669"/>
    <property type="project" value="TreeGrafter"/>
</dbReference>
<protein>
    <recommendedName>
        <fullName evidence="7">Aminotransferase class I/classII large domain-containing protein</fullName>
    </recommendedName>
</protein>
<sequence length="375" mass="41905">MKHGANDMMSEKISKRKADSTFRSLQYENDLHDFSSNDYLGFARSAELRRLVHETLKEHPQILSGSTGSRLLSGNTEFAEQLEKEIAGYHHAANGLIFNSGYAANSAIFSCLPQKDDTIIHDELIHASVIDGSRLSYATRVKFRHNDLEDLERKLKKSTGICYVAVESIYSMDGDQADLAGISSLCQLYQAHLIVDEAHAFGVTGTGLVDQLGIQDTVFARLITFGKALGLHGSIILGTDLLRDYLINFARPFIYTTALPYPQLLAIQLTYKHLLTHPELQSSLKHKSSLLKANLPQQYQLPCKDNPGAIHCLALPGNDQAIRFSRALQRNGFDVRPILNPTVPKGKERLRICIHLHNTDQEILQLCHHIKLLSQ</sequence>
<accession>A0A0D0GBF7</accession>
<dbReference type="SUPFAM" id="SSF53383">
    <property type="entry name" value="PLP-dependent transferases"/>
    <property type="match status" value="1"/>
</dbReference>
<dbReference type="EMBL" id="JXRA01000158">
    <property type="protein sequence ID" value="KIO74602.1"/>
    <property type="molecule type" value="Genomic_DNA"/>
</dbReference>
<dbReference type="PROSITE" id="PS00599">
    <property type="entry name" value="AA_TRANSFER_CLASS_2"/>
    <property type="match status" value="1"/>
</dbReference>
<evidence type="ECO:0000256" key="2">
    <source>
        <dbReference type="ARBA" id="ARBA00005189"/>
    </source>
</evidence>
<evidence type="ECO:0000256" key="3">
    <source>
        <dbReference type="ARBA" id="ARBA00010008"/>
    </source>
</evidence>
<comment type="similarity">
    <text evidence="3">Belongs to the class-II pyridoxal-phosphate-dependent aminotransferase family. BioF subfamily.</text>
</comment>
<reference evidence="8 9" key="1">
    <citation type="submission" date="2015-01" db="EMBL/GenBank/DDBJ databases">
        <title>Draft genome sequence of Pedobacter sp. NL19 isolated from sludge of an effluent treatment pond in an abandoned uranium mine.</title>
        <authorList>
            <person name="Santos T."/>
            <person name="Caetano T."/>
            <person name="Covas C."/>
            <person name="Cruz A."/>
            <person name="Mendo S."/>
        </authorList>
    </citation>
    <scope>NUCLEOTIDE SEQUENCE [LARGE SCALE GENOMIC DNA]</scope>
    <source>
        <strain evidence="8 9">NL19</strain>
    </source>
</reference>
<dbReference type="GO" id="GO:0016740">
    <property type="term" value="F:transferase activity"/>
    <property type="evidence" value="ECO:0007669"/>
    <property type="project" value="UniProtKB-KW"/>
</dbReference>
<keyword evidence="9" id="KW-1185">Reference proteome</keyword>
<dbReference type="Gene3D" id="3.40.640.10">
    <property type="entry name" value="Type I PLP-dependent aspartate aminotransferase-like (Major domain)"/>
    <property type="match status" value="1"/>
</dbReference>
<dbReference type="InterPro" id="IPR001917">
    <property type="entry name" value="Aminotrans_II_pyridoxalP_BS"/>
</dbReference>
<organism evidence="8 9">
    <name type="scientific">Pedobacter lusitanus</name>
    <dbReference type="NCBI Taxonomy" id="1503925"/>
    <lineage>
        <taxon>Bacteria</taxon>
        <taxon>Pseudomonadati</taxon>
        <taxon>Bacteroidota</taxon>
        <taxon>Sphingobacteriia</taxon>
        <taxon>Sphingobacteriales</taxon>
        <taxon>Sphingobacteriaceae</taxon>
        <taxon>Pedobacter</taxon>
    </lineage>
</organism>
<dbReference type="Proteomes" id="UP000032049">
    <property type="component" value="Unassembled WGS sequence"/>
</dbReference>
<dbReference type="InterPro" id="IPR015421">
    <property type="entry name" value="PyrdxlP-dep_Trfase_major"/>
</dbReference>
<comment type="cofactor">
    <cofactor evidence="1 6">
        <name>pyridoxal 5'-phosphate</name>
        <dbReference type="ChEBI" id="CHEBI:597326"/>
    </cofactor>
</comment>
<dbReference type="InterPro" id="IPR004839">
    <property type="entry name" value="Aminotransferase_I/II_large"/>
</dbReference>
<keyword evidence="5 6" id="KW-0663">Pyridoxal phosphate</keyword>
<evidence type="ECO:0000313" key="9">
    <source>
        <dbReference type="Proteomes" id="UP000032049"/>
    </source>
</evidence>
<dbReference type="Gene3D" id="3.90.1150.10">
    <property type="entry name" value="Aspartate Aminotransferase, domain 1"/>
    <property type="match status" value="1"/>
</dbReference>
<dbReference type="PANTHER" id="PTHR13693">
    <property type="entry name" value="CLASS II AMINOTRANSFERASE/8-AMINO-7-OXONONANOATE SYNTHASE"/>
    <property type="match status" value="1"/>
</dbReference>
<comment type="pathway">
    <text evidence="2">Lipid metabolism.</text>
</comment>
<dbReference type="Pfam" id="PF00155">
    <property type="entry name" value="Aminotran_1_2"/>
    <property type="match status" value="1"/>
</dbReference>
<dbReference type="STRING" id="1503925.TH53_25570"/>
<evidence type="ECO:0000256" key="6">
    <source>
        <dbReference type="RuleBase" id="RU003693"/>
    </source>
</evidence>
<gene>
    <name evidence="8" type="ORF">TH53_25570</name>
</gene>
<dbReference type="RefSeq" id="WP_041887159.1">
    <property type="nucleotide sequence ID" value="NZ_CP157278.1"/>
</dbReference>
<evidence type="ECO:0000256" key="1">
    <source>
        <dbReference type="ARBA" id="ARBA00001933"/>
    </source>
</evidence>
<dbReference type="GO" id="GO:0030170">
    <property type="term" value="F:pyridoxal phosphate binding"/>
    <property type="evidence" value="ECO:0007669"/>
    <property type="project" value="InterPro"/>
</dbReference>
<comment type="caution">
    <text evidence="8">The sequence shown here is derived from an EMBL/GenBank/DDBJ whole genome shotgun (WGS) entry which is preliminary data.</text>
</comment>
<keyword evidence="4" id="KW-0808">Transferase</keyword>
<dbReference type="InterPro" id="IPR015422">
    <property type="entry name" value="PyrdxlP-dep_Trfase_small"/>
</dbReference>
<proteinExistence type="inferred from homology"/>
<dbReference type="OrthoDB" id="9807157at2"/>
<dbReference type="PANTHER" id="PTHR13693:SF77">
    <property type="entry name" value="8-AMINO-7-OXONONANOATE SYNTHASE"/>
    <property type="match status" value="1"/>
</dbReference>
<dbReference type="AlphaFoldDB" id="A0A0D0GBF7"/>
<feature type="domain" description="Aminotransferase class I/classII large" evidence="7">
    <location>
        <begin position="31"/>
        <end position="370"/>
    </location>
</feature>
<evidence type="ECO:0000259" key="7">
    <source>
        <dbReference type="Pfam" id="PF00155"/>
    </source>
</evidence>
<evidence type="ECO:0000256" key="5">
    <source>
        <dbReference type="ARBA" id="ARBA00022898"/>
    </source>
</evidence>
<dbReference type="InterPro" id="IPR050087">
    <property type="entry name" value="AON_synthase_class-II"/>
</dbReference>
<dbReference type="InterPro" id="IPR015424">
    <property type="entry name" value="PyrdxlP-dep_Trfase"/>
</dbReference>
<evidence type="ECO:0000313" key="8">
    <source>
        <dbReference type="EMBL" id="KIO74602.1"/>
    </source>
</evidence>
<evidence type="ECO:0000256" key="4">
    <source>
        <dbReference type="ARBA" id="ARBA00022679"/>
    </source>
</evidence>